<evidence type="ECO:0000256" key="3">
    <source>
        <dbReference type="SAM" id="Phobius"/>
    </source>
</evidence>
<dbReference type="Proteomes" id="UP000807504">
    <property type="component" value="Unassembled WGS sequence"/>
</dbReference>
<comment type="caution">
    <text evidence="4">The sequence shown here is derived from an EMBL/GenBank/DDBJ whole genome shotgun (WGS) entry which is preliminary data.</text>
</comment>
<name>A0A8T0F7X3_ARGBR</name>
<feature type="region of interest" description="Disordered" evidence="2">
    <location>
        <begin position="51"/>
        <end position="97"/>
    </location>
</feature>
<dbReference type="AlphaFoldDB" id="A0A8T0F7X3"/>
<feature type="compositionally biased region" description="Basic and acidic residues" evidence="2">
    <location>
        <begin position="51"/>
        <end position="68"/>
    </location>
</feature>
<evidence type="ECO:0000256" key="1">
    <source>
        <dbReference type="SAM" id="Coils"/>
    </source>
</evidence>
<keyword evidence="5" id="KW-1185">Reference proteome</keyword>
<keyword evidence="3" id="KW-0812">Transmembrane</keyword>
<feature type="transmembrane region" description="Helical" evidence="3">
    <location>
        <begin position="17"/>
        <end position="35"/>
    </location>
</feature>
<dbReference type="PANTHER" id="PTHR18939">
    <property type="entry name" value="RIBOSOME BINDING PROTEIN-1"/>
    <property type="match status" value="1"/>
</dbReference>
<feature type="compositionally biased region" description="Basic and acidic residues" evidence="2">
    <location>
        <begin position="180"/>
        <end position="190"/>
    </location>
</feature>
<keyword evidence="1" id="KW-0175">Coiled coil</keyword>
<keyword evidence="3" id="KW-1133">Transmembrane helix</keyword>
<dbReference type="InterPro" id="IPR040248">
    <property type="entry name" value="RRBP1"/>
</dbReference>
<evidence type="ECO:0000313" key="4">
    <source>
        <dbReference type="EMBL" id="KAF8786428.1"/>
    </source>
</evidence>
<feature type="coiled-coil region" evidence="1">
    <location>
        <begin position="288"/>
        <end position="347"/>
    </location>
</feature>
<feature type="compositionally biased region" description="Basic residues" evidence="2">
    <location>
        <begin position="69"/>
        <end position="81"/>
    </location>
</feature>
<feature type="compositionally biased region" description="Basic and acidic residues" evidence="2">
    <location>
        <begin position="130"/>
        <end position="173"/>
    </location>
</feature>
<reference evidence="4" key="2">
    <citation type="submission" date="2020-06" db="EMBL/GenBank/DDBJ databases">
        <authorList>
            <person name="Sheffer M."/>
        </authorList>
    </citation>
    <scope>NUCLEOTIDE SEQUENCE</scope>
</reference>
<feature type="region of interest" description="Disordered" evidence="2">
    <location>
        <begin position="112"/>
        <end position="221"/>
    </location>
</feature>
<accession>A0A8T0F7X3</accession>
<protein>
    <submittedName>
        <fullName evidence="4">Uncharacterized protein</fullName>
    </submittedName>
</protein>
<organism evidence="4 5">
    <name type="scientific">Argiope bruennichi</name>
    <name type="common">Wasp spider</name>
    <name type="synonym">Aranea bruennichi</name>
    <dbReference type="NCBI Taxonomy" id="94029"/>
    <lineage>
        <taxon>Eukaryota</taxon>
        <taxon>Metazoa</taxon>
        <taxon>Ecdysozoa</taxon>
        <taxon>Arthropoda</taxon>
        <taxon>Chelicerata</taxon>
        <taxon>Arachnida</taxon>
        <taxon>Araneae</taxon>
        <taxon>Araneomorphae</taxon>
        <taxon>Entelegynae</taxon>
        <taxon>Araneoidea</taxon>
        <taxon>Araneidae</taxon>
        <taxon>Argiope</taxon>
    </lineage>
</organism>
<evidence type="ECO:0000313" key="5">
    <source>
        <dbReference type="Proteomes" id="UP000807504"/>
    </source>
</evidence>
<keyword evidence="3" id="KW-0472">Membrane</keyword>
<dbReference type="PANTHER" id="PTHR18939:SF4">
    <property type="entry name" value="RIBOSOME-BINDING PROTEIN 1"/>
    <property type="match status" value="1"/>
</dbReference>
<dbReference type="EMBL" id="JABXBU010000015">
    <property type="protein sequence ID" value="KAF8786428.1"/>
    <property type="molecule type" value="Genomic_DNA"/>
</dbReference>
<gene>
    <name evidence="4" type="ORF">HNY73_008144</name>
</gene>
<reference evidence="4" key="1">
    <citation type="journal article" date="2020" name="bioRxiv">
        <title>Chromosome-level reference genome of the European wasp spider Argiope bruennichi: a resource for studies on range expansion and evolutionary adaptation.</title>
        <authorList>
            <person name="Sheffer M.M."/>
            <person name="Hoppe A."/>
            <person name="Krehenwinkel H."/>
            <person name="Uhl G."/>
            <person name="Kuss A.W."/>
            <person name="Jensen L."/>
            <person name="Jensen C."/>
            <person name="Gillespie R.G."/>
            <person name="Hoff K.J."/>
            <person name="Prost S."/>
        </authorList>
    </citation>
    <scope>NUCLEOTIDE SEQUENCE</scope>
</reference>
<sequence length="359" mass="40728">MTVAEEAIYSSISSPQVAMILAVCTFVPFIIYLIYKFSIKEKSFEEVLEEQKRRSLEEELRQKSDKTKKEKKFKRSWAKKKEKAEPEPTSEPPQVEVKKEIPIIEIIEPVEVKAPKQKGKKSAEQNSESNHVDKTKKAEVAVGAEKQEKKEESEKVKASAKSAKVEKEAEKVKAVSKPVETVKPKEEVVVEKSAPSNPPQASVSASTSSKKKKKEPVEKDVAPLTASKVLSLIKDAELDTEEIQNLIDILLNKQKDSTKWTKRNDQLADAKKSLHEREQQLDLELRQNQAVVSKLKDLRDEYNLLKTKYVTLEKTNQEKINKQHQEIQTYATRLKQVQDQCAAEKEKFAQDGGLSSGKD</sequence>
<dbReference type="GO" id="GO:0005789">
    <property type="term" value="C:endoplasmic reticulum membrane"/>
    <property type="evidence" value="ECO:0007669"/>
    <property type="project" value="TreeGrafter"/>
</dbReference>
<proteinExistence type="predicted"/>
<evidence type="ECO:0000256" key="2">
    <source>
        <dbReference type="SAM" id="MobiDB-lite"/>
    </source>
</evidence>